<comment type="caution">
    <text evidence="4">The sequence shown here is derived from an EMBL/GenBank/DDBJ whole genome shotgun (WGS) entry which is preliminary data.</text>
</comment>
<dbReference type="InterPro" id="IPR050577">
    <property type="entry name" value="MAPR/NEUFC/NENF-like"/>
</dbReference>
<dbReference type="InterPro" id="IPR036400">
    <property type="entry name" value="Cyt_B5-like_heme/steroid_sf"/>
</dbReference>
<dbReference type="Gene3D" id="3.10.120.10">
    <property type="entry name" value="Cytochrome b5-like heme/steroid binding domain"/>
    <property type="match status" value="1"/>
</dbReference>
<feature type="region of interest" description="Disordered" evidence="2">
    <location>
        <begin position="1"/>
        <end position="25"/>
    </location>
</feature>
<accession>A0ABR3GH76</accession>
<gene>
    <name evidence="4" type="ORF">Q9L58_005755</name>
</gene>
<evidence type="ECO:0000313" key="4">
    <source>
        <dbReference type="EMBL" id="KAL0635270.1"/>
    </source>
</evidence>
<feature type="region of interest" description="Disordered" evidence="2">
    <location>
        <begin position="237"/>
        <end position="258"/>
    </location>
</feature>
<evidence type="ECO:0000256" key="2">
    <source>
        <dbReference type="SAM" id="MobiDB-lite"/>
    </source>
</evidence>
<name>A0ABR3GH76_9PEZI</name>
<feature type="compositionally biased region" description="Basic and acidic residues" evidence="2">
    <location>
        <begin position="249"/>
        <end position="258"/>
    </location>
</feature>
<dbReference type="SMART" id="SM01117">
    <property type="entry name" value="Cyt-b5"/>
    <property type="match status" value="1"/>
</dbReference>
<organism evidence="4 5">
    <name type="scientific">Discina gigas</name>
    <dbReference type="NCBI Taxonomy" id="1032678"/>
    <lineage>
        <taxon>Eukaryota</taxon>
        <taxon>Fungi</taxon>
        <taxon>Dikarya</taxon>
        <taxon>Ascomycota</taxon>
        <taxon>Pezizomycotina</taxon>
        <taxon>Pezizomycetes</taxon>
        <taxon>Pezizales</taxon>
        <taxon>Discinaceae</taxon>
        <taxon>Discina</taxon>
    </lineage>
</organism>
<dbReference type="PANTHER" id="PTHR10281">
    <property type="entry name" value="MEMBRANE-ASSOCIATED PROGESTERONE RECEPTOR COMPONENT-RELATED"/>
    <property type="match status" value="1"/>
</dbReference>
<comment type="similarity">
    <text evidence="1">Belongs to the cytochrome b5 family. MAPR subfamily.</text>
</comment>
<dbReference type="EMBL" id="JBBBZM010000073">
    <property type="protein sequence ID" value="KAL0635270.1"/>
    <property type="molecule type" value="Genomic_DNA"/>
</dbReference>
<evidence type="ECO:0000313" key="5">
    <source>
        <dbReference type="Proteomes" id="UP001447188"/>
    </source>
</evidence>
<evidence type="ECO:0000256" key="1">
    <source>
        <dbReference type="ARBA" id="ARBA00038357"/>
    </source>
</evidence>
<proteinExistence type="inferred from homology"/>
<evidence type="ECO:0000259" key="3">
    <source>
        <dbReference type="SMART" id="SM01117"/>
    </source>
</evidence>
<reference evidence="4 5" key="1">
    <citation type="submission" date="2024-02" db="EMBL/GenBank/DDBJ databases">
        <title>Discinaceae phylogenomics.</title>
        <authorList>
            <person name="Dirks A.C."/>
            <person name="James T.Y."/>
        </authorList>
    </citation>
    <scope>NUCLEOTIDE SEQUENCE [LARGE SCALE GENOMIC DNA]</scope>
    <source>
        <strain evidence="4 5">ACD0624</strain>
    </source>
</reference>
<feature type="compositionally biased region" description="Low complexity" evidence="2">
    <location>
        <begin position="13"/>
        <end position="23"/>
    </location>
</feature>
<protein>
    <recommendedName>
        <fullName evidence="3">Cytochrome b5 heme-binding domain-containing protein</fullName>
    </recommendedName>
</protein>
<dbReference type="Pfam" id="PF00173">
    <property type="entry name" value="Cyt-b5"/>
    <property type="match status" value="1"/>
</dbReference>
<dbReference type="SUPFAM" id="SSF55856">
    <property type="entry name" value="Cytochrome b5-like heme/steroid binding domain"/>
    <property type="match status" value="1"/>
</dbReference>
<feature type="domain" description="Cytochrome b5 heme-binding" evidence="3">
    <location>
        <begin position="88"/>
        <end position="178"/>
    </location>
</feature>
<sequence length="258" mass="28917">MASEDPSLRNRKPLPATAAAAPAKGKRSEEVSSGISFLDVLRVLSGILLLSTLMSWFVTDGDSLTWGYKPAALRWNNLKTIFNTPLNLSDAELMRYNGEDPNLPIYVAVNGSVFDVSSNRVTYGPGGGYGFFAGRDAGRAYVSGCFSEDLTWDLRGVEEQFIKGVERDEDDAELEEIEALTASGKNDGRARYLTKRRERRRAEAWTKVEKAINHWDGFFRNHEKYFYVGKVTHPDLSGEPIRPTCKGQQEQDRKQKTP</sequence>
<dbReference type="Proteomes" id="UP001447188">
    <property type="component" value="Unassembled WGS sequence"/>
</dbReference>
<dbReference type="PANTHER" id="PTHR10281:SF76">
    <property type="entry name" value="CALCUTTA CUP-RELATED"/>
    <property type="match status" value="1"/>
</dbReference>
<keyword evidence="5" id="KW-1185">Reference proteome</keyword>
<dbReference type="InterPro" id="IPR001199">
    <property type="entry name" value="Cyt_B5-like_heme/steroid-bd"/>
</dbReference>